<evidence type="ECO:0000256" key="1">
    <source>
        <dbReference type="SAM" id="MobiDB-lite"/>
    </source>
</evidence>
<gene>
    <name evidence="2" type="ORF">CR159_08065</name>
</gene>
<keyword evidence="3" id="KW-1185">Reference proteome</keyword>
<dbReference type="Gene3D" id="3.90.280.10">
    <property type="entry name" value="PEBP-like"/>
    <property type="match status" value="1"/>
</dbReference>
<name>A0A2N4U5W6_9BURK</name>
<dbReference type="Proteomes" id="UP000234190">
    <property type="component" value="Unassembled WGS sequence"/>
</dbReference>
<dbReference type="SUPFAM" id="SSF49777">
    <property type="entry name" value="PEBP-like"/>
    <property type="match status" value="1"/>
</dbReference>
<dbReference type="InterPro" id="IPR005247">
    <property type="entry name" value="YbhB_YbcL/LppC-like"/>
</dbReference>
<reference evidence="2 3" key="1">
    <citation type="submission" date="2017-10" db="EMBL/GenBank/DDBJ databases">
        <title>Two draft genome sequences of Pusillimonas sp. strains isolated from a nitrate- and radionuclide-contaminated groundwater in Russia.</title>
        <authorList>
            <person name="Grouzdev D.S."/>
            <person name="Tourova T.P."/>
            <person name="Goeva M.A."/>
            <person name="Babich T.L."/>
            <person name="Sokolova D.S."/>
            <person name="Abdullin R."/>
            <person name="Poltaraus A.B."/>
            <person name="Toshchakov S.V."/>
            <person name="Nazina T.N."/>
        </authorList>
    </citation>
    <scope>NUCLEOTIDE SEQUENCE [LARGE SCALE GENOMIC DNA]</scope>
    <source>
        <strain evidence="2 3">JR1/69-3-13</strain>
    </source>
</reference>
<dbReference type="InterPro" id="IPR036610">
    <property type="entry name" value="PEBP-like_sf"/>
</dbReference>
<dbReference type="RefSeq" id="WP_102073502.1">
    <property type="nucleotide sequence ID" value="NZ_PDNW01000005.1"/>
</dbReference>
<dbReference type="AlphaFoldDB" id="A0A2N4U5W6"/>
<accession>A0A2N4U5W6</accession>
<dbReference type="CDD" id="cd00865">
    <property type="entry name" value="PEBP_bact_arch"/>
    <property type="match status" value="1"/>
</dbReference>
<dbReference type="InterPro" id="IPR008914">
    <property type="entry name" value="PEBP"/>
</dbReference>
<feature type="region of interest" description="Disordered" evidence="1">
    <location>
        <begin position="1"/>
        <end position="21"/>
    </location>
</feature>
<comment type="caution">
    <text evidence="2">The sequence shown here is derived from an EMBL/GenBank/DDBJ whole genome shotgun (WGS) entry which is preliminary data.</text>
</comment>
<dbReference type="EMBL" id="PDNW01000005">
    <property type="protein sequence ID" value="PLC50399.1"/>
    <property type="molecule type" value="Genomic_DNA"/>
</dbReference>
<dbReference type="PANTHER" id="PTHR30289:SF1">
    <property type="entry name" value="PEBP (PHOSPHATIDYLETHANOLAMINE-BINDING PROTEIN) FAMILY PROTEIN"/>
    <property type="match status" value="1"/>
</dbReference>
<dbReference type="Pfam" id="PF01161">
    <property type="entry name" value="PBP"/>
    <property type="match status" value="1"/>
</dbReference>
<feature type="compositionally biased region" description="Polar residues" evidence="1">
    <location>
        <begin position="1"/>
        <end position="12"/>
    </location>
</feature>
<dbReference type="OrthoDB" id="9797506at2"/>
<sequence length="211" mass="22981">MKLTSESFNDQGTIPERNAFAKPDGQNHVMLAGNANPHLAWSDVPGATQSFVVICVDPDAPSKADDVNQEDREVPADLPRTDFHHWALIDIPPNTAAIPEGAYSDGITPRGKAGPLALDGTRQGLNDYTSWFAADRDMNGDYFGYDGPCPPWNDAIPHRYIFTVYALDISELPFEGKFTANDVINAIQGHVLAQASITGSYTLNPRLLQKA</sequence>
<proteinExistence type="predicted"/>
<organism evidence="2 3">
    <name type="scientific">Pollutimonas subterranea</name>
    <dbReference type="NCBI Taxonomy" id="2045210"/>
    <lineage>
        <taxon>Bacteria</taxon>
        <taxon>Pseudomonadati</taxon>
        <taxon>Pseudomonadota</taxon>
        <taxon>Betaproteobacteria</taxon>
        <taxon>Burkholderiales</taxon>
        <taxon>Alcaligenaceae</taxon>
        <taxon>Pollutimonas</taxon>
    </lineage>
</organism>
<dbReference type="PANTHER" id="PTHR30289">
    <property type="entry name" value="UNCHARACTERIZED PROTEIN YBCL-RELATED"/>
    <property type="match status" value="1"/>
</dbReference>
<dbReference type="NCBIfam" id="TIGR00481">
    <property type="entry name" value="YbhB/YbcL family Raf kinase inhibitor-like protein"/>
    <property type="match status" value="1"/>
</dbReference>
<protein>
    <submittedName>
        <fullName evidence="2">YbhB/YbcL family Raf kinase inhibitor-like protein</fullName>
    </submittedName>
</protein>
<evidence type="ECO:0000313" key="2">
    <source>
        <dbReference type="EMBL" id="PLC50399.1"/>
    </source>
</evidence>
<evidence type="ECO:0000313" key="3">
    <source>
        <dbReference type="Proteomes" id="UP000234190"/>
    </source>
</evidence>